<dbReference type="Pfam" id="PF04851">
    <property type="entry name" value="ResIII"/>
    <property type="match status" value="1"/>
</dbReference>
<dbReference type="PANTHER" id="PTHR47396">
    <property type="entry name" value="TYPE I RESTRICTION ENZYME ECOKI R PROTEIN"/>
    <property type="match status" value="1"/>
</dbReference>
<dbReference type="GO" id="GO:0016787">
    <property type="term" value="F:hydrolase activity"/>
    <property type="evidence" value="ECO:0007669"/>
    <property type="project" value="InterPro"/>
</dbReference>
<dbReference type="InterPro" id="IPR006935">
    <property type="entry name" value="Helicase/UvrB_N"/>
</dbReference>
<feature type="domain" description="Helicase ATP-binding" evidence="1">
    <location>
        <begin position="38"/>
        <end position="297"/>
    </location>
</feature>
<dbReference type="InterPro" id="IPR027417">
    <property type="entry name" value="P-loop_NTPase"/>
</dbReference>
<comment type="caution">
    <text evidence="2">The sequence shown here is derived from an EMBL/GenBank/DDBJ whole genome shotgun (WGS) entry which is preliminary data.</text>
</comment>
<name>N6ZMV5_9RHOO</name>
<dbReference type="GO" id="GO:0003677">
    <property type="term" value="F:DNA binding"/>
    <property type="evidence" value="ECO:0007669"/>
    <property type="project" value="InterPro"/>
</dbReference>
<gene>
    <name evidence="2" type="ORF">C667_16871</name>
</gene>
<dbReference type="GO" id="GO:0005524">
    <property type="term" value="F:ATP binding"/>
    <property type="evidence" value="ECO:0007669"/>
    <property type="project" value="InterPro"/>
</dbReference>
<dbReference type="EMBL" id="AMXF01000163">
    <property type="protein sequence ID" value="ENO95862.1"/>
    <property type="molecule type" value="Genomic_DNA"/>
</dbReference>
<dbReference type="PANTHER" id="PTHR47396:SF1">
    <property type="entry name" value="ATP-DEPENDENT HELICASE IRC3-RELATED"/>
    <property type="match status" value="1"/>
</dbReference>
<accession>N6ZMV5</accession>
<dbReference type="SUPFAM" id="SSF52540">
    <property type="entry name" value="P-loop containing nucleoside triphosphate hydrolases"/>
    <property type="match status" value="2"/>
</dbReference>
<dbReference type="Proteomes" id="UP000013047">
    <property type="component" value="Unassembled WGS sequence"/>
</dbReference>
<evidence type="ECO:0000259" key="1">
    <source>
        <dbReference type="SMART" id="SM00487"/>
    </source>
</evidence>
<dbReference type="SMART" id="SM00487">
    <property type="entry name" value="DEXDc"/>
    <property type="match status" value="1"/>
</dbReference>
<dbReference type="InterPro" id="IPR050742">
    <property type="entry name" value="Helicase_Restrict-Modif_Enz"/>
</dbReference>
<dbReference type="AlphaFoldDB" id="N6ZMV5"/>
<dbReference type="Gene3D" id="3.40.50.300">
    <property type="entry name" value="P-loop containing nucleotide triphosphate hydrolases"/>
    <property type="match status" value="2"/>
</dbReference>
<reference evidence="2 3" key="1">
    <citation type="submission" date="2012-09" db="EMBL/GenBank/DDBJ databases">
        <title>Draft Genome Sequences of 6 Strains from Genus Thauera.</title>
        <authorList>
            <person name="Liu B."/>
            <person name="Shapleigh J.P."/>
            <person name="Frostegard A.H."/>
        </authorList>
    </citation>
    <scope>NUCLEOTIDE SEQUENCE [LARGE SCALE GENOMIC DNA]</scope>
    <source>
        <strain evidence="2 3">B4P</strain>
    </source>
</reference>
<sequence>MALTLKRYQREALAALARFFALARGARDEAALDAAFRQTLLEQEHAAETIPPYLAQGFVNDDGATPYVCVRIPTGGGKTLLGAHALAAAARHYTGQDRPLALWLVPTNVIRLQTLTALKTPGHPYREALEAHFGVDGVRVLDIADSDQIRPQDIGARALVIVGTLQTLRVDDTSGRDVYAYKEAFEPHFERAPELPGFERVSERDLEVQPYLGRADLGKVKRSFANLMYWHRPVVIIDEAHNARTPLSYDSFARLRPAALIEMTATPLRQGRHRSNVLYHVSAEELKAEEMIKLPIVLSAHPNWEEAVRDALLTRTRLAEEAARELAAGGDYLRPILLLQAEDKRGEMNVERLREHLIAQENIAPERIAVATGTQRDLDGVNLFDPACPVEVVITVEALKEGWDCSFAYVFCSLQNVGSSRDMEQLLGRVLRMPYAKRRRSELLNRAYAHLASAQSTRVAGELADRLVAMGFEELEAVQAVFPTSLPLWGDTGAEGEPSAPALPALELVLPAAAAAELFALDTGAGTPALRIETRPDGELRVSLDQPPPPELRAALVAAIPERKARDALTRELDRFELRHRTFASPSQRGVAFRPLPLLCVRDAQGELELAERETLLDLAGFVLADQPPELPGFRPDESPGAYLVDLDHGHLRIEQERAAYAVNLDLVPTTVTEADLLHWLDARLREPGTPQPQMLAWLGRVLRWLVHYDGHTLTALVRHRNRLADALAERLRALRENAQRQGLQRVLSGFETPGCISAEYVFVFGRGLYPARPPYYTGRHRFVKHYYGVIGDLQEAGARQTDHEYHCAVALDNLSQVRHWVRNLARFPEFSFWLPTASDRFYPDFVAELEDGRLLVVEYKGEGYKSADDAIEKRRVGELWARLSGNLFLLAVERDAQGRGVAEQLRACVGGVAIAEHARVVALVDIAFDGGAVPAGSVGTVVSVYDEGAGYAVEFGAVAGEMGVVFAAAGALRRVSS</sequence>
<organism evidence="2 3">
    <name type="scientific">Thauera phenylacetica B4P</name>
    <dbReference type="NCBI Taxonomy" id="1234382"/>
    <lineage>
        <taxon>Bacteria</taxon>
        <taxon>Pseudomonadati</taxon>
        <taxon>Pseudomonadota</taxon>
        <taxon>Betaproteobacteria</taxon>
        <taxon>Rhodocyclales</taxon>
        <taxon>Zoogloeaceae</taxon>
        <taxon>Thauera</taxon>
    </lineage>
</organism>
<evidence type="ECO:0000313" key="2">
    <source>
        <dbReference type="EMBL" id="ENO95862.1"/>
    </source>
</evidence>
<evidence type="ECO:0000313" key="3">
    <source>
        <dbReference type="Proteomes" id="UP000013047"/>
    </source>
</evidence>
<keyword evidence="3" id="KW-1185">Reference proteome</keyword>
<dbReference type="InterPro" id="IPR014001">
    <property type="entry name" value="Helicase_ATP-bd"/>
</dbReference>
<dbReference type="RefSeq" id="WP_004370496.1">
    <property type="nucleotide sequence ID" value="NZ_AMXF01000163.1"/>
</dbReference>
<proteinExistence type="predicted"/>
<protein>
    <submittedName>
        <fullName evidence="2">Type III restriction protein res subunit</fullName>
    </submittedName>
</protein>
<dbReference type="GO" id="GO:0005829">
    <property type="term" value="C:cytosol"/>
    <property type="evidence" value="ECO:0007669"/>
    <property type="project" value="TreeGrafter"/>
</dbReference>